<evidence type="ECO:0000313" key="3">
    <source>
        <dbReference type="Proteomes" id="UP000778797"/>
    </source>
</evidence>
<dbReference type="SUPFAM" id="SSF52540">
    <property type="entry name" value="P-loop containing nucleoside triphosphate hydrolases"/>
    <property type="match status" value="1"/>
</dbReference>
<evidence type="ECO:0000313" key="2">
    <source>
        <dbReference type="EMBL" id="MCC1485561.1"/>
    </source>
</evidence>
<dbReference type="Gene3D" id="3.40.50.300">
    <property type="entry name" value="P-loop containing nucleotide triphosphate hydrolases"/>
    <property type="match status" value="1"/>
</dbReference>
<reference evidence="3" key="1">
    <citation type="submission" date="2021-03" db="EMBL/GenBank/DDBJ databases">
        <title>Genome of Cognatishimia sp. F0-27.</title>
        <authorList>
            <person name="Ping X."/>
        </authorList>
    </citation>
    <scope>NUCLEOTIDE SEQUENCE [LARGE SCALE GENOMIC DNA]</scope>
    <source>
        <strain evidence="3">E313</strain>
    </source>
</reference>
<dbReference type="Proteomes" id="UP000778797">
    <property type="component" value="Unassembled WGS sequence"/>
</dbReference>
<dbReference type="GO" id="GO:0005524">
    <property type="term" value="F:ATP binding"/>
    <property type="evidence" value="ECO:0007669"/>
    <property type="project" value="UniProtKB-KW"/>
</dbReference>
<feature type="domain" description="NadR/Ttd14 AAA" evidence="1">
    <location>
        <begin position="7"/>
        <end position="178"/>
    </location>
</feature>
<keyword evidence="2" id="KW-0067">ATP-binding</keyword>
<dbReference type="EMBL" id="JAFMPT010000028">
    <property type="protein sequence ID" value="MCC1485561.1"/>
    <property type="molecule type" value="Genomic_DNA"/>
</dbReference>
<dbReference type="InterPro" id="IPR027417">
    <property type="entry name" value="P-loop_NTPase"/>
</dbReference>
<evidence type="ECO:0000259" key="1">
    <source>
        <dbReference type="Pfam" id="PF13521"/>
    </source>
</evidence>
<gene>
    <name evidence="2" type="ORF">J1C55_13225</name>
</gene>
<comment type="caution">
    <text evidence="2">The sequence shown here is derived from an EMBL/GenBank/DDBJ whole genome shotgun (WGS) entry which is preliminary data.</text>
</comment>
<protein>
    <submittedName>
        <fullName evidence="2">ATP-binding protein</fullName>
    </submittedName>
</protein>
<accession>A0ABS8ERN6</accession>
<sequence length="188" mass="21609">MSLKPKKIVITGGPATGKTAIIDNLNAKGYVCFEEVIRKLTSEAQDSGDITEAHSNPIALVSDSEKFNTTLINLRVDDFKASENLKTDISFFDRGMPDVLAYMSYFNQPIGKTYKEICKTYIYDYVFILPPWKAIFTDDKERFETFEQATDIYHKLKETYKQFGYQIIEVPQESIEERTLFILAQLNL</sequence>
<reference evidence="3" key="2">
    <citation type="submission" date="2023-07" db="EMBL/GenBank/DDBJ databases">
        <title>Genome of Winogradskyella sp. E313.</title>
        <authorList>
            <person name="Zhou Y."/>
        </authorList>
    </citation>
    <scope>NUCLEOTIDE SEQUENCE [LARGE SCALE GENOMIC DNA]</scope>
    <source>
        <strain evidence="3">E313</strain>
    </source>
</reference>
<dbReference type="Pfam" id="PF13521">
    <property type="entry name" value="AAA_28"/>
    <property type="match status" value="1"/>
</dbReference>
<dbReference type="InterPro" id="IPR038727">
    <property type="entry name" value="NadR/Ttd14_AAA_dom"/>
</dbReference>
<organism evidence="2 3">
    <name type="scientific">Winogradskyella immobilis</name>
    <dbReference type="NCBI Taxonomy" id="2816852"/>
    <lineage>
        <taxon>Bacteria</taxon>
        <taxon>Pseudomonadati</taxon>
        <taxon>Bacteroidota</taxon>
        <taxon>Flavobacteriia</taxon>
        <taxon>Flavobacteriales</taxon>
        <taxon>Flavobacteriaceae</taxon>
        <taxon>Winogradskyella</taxon>
    </lineage>
</organism>
<keyword evidence="3" id="KW-1185">Reference proteome</keyword>
<keyword evidence="2" id="KW-0547">Nucleotide-binding</keyword>
<name>A0ABS8ERN6_9FLAO</name>
<proteinExistence type="predicted"/>